<dbReference type="PROSITE" id="PS51166">
    <property type="entry name" value="CBM20"/>
    <property type="match status" value="1"/>
</dbReference>
<accession>A0A7J7L528</accession>
<keyword evidence="1" id="KW-0472">Membrane</keyword>
<keyword evidence="4" id="KW-1185">Reference proteome</keyword>
<organism evidence="3 4">
    <name type="scientific">Kingdonia uniflora</name>
    <dbReference type="NCBI Taxonomy" id="39325"/>
    <lineage>
        <taxon>Eukaryota</taxon>
        <taxon>Viridiplantae</taxon>
        <taxon>Streptophyta</taxon>
        <taxon>Embryophyta</taxon>
        <taxon>Tracheophyta</taxon>
        <taxon>Spermatophyta</taxon>
        <taxon>Magnoliopsida</taxon>
        <taxon>Ranunculales</taxon>
        <taxon>Circaeasteraceae</taxon>
        <taxon>Kingdonia</taxon>
    </lineage>
</organism>
<feature type="domain" description="CBM20" evidence="2">
    <location>
        <begin position="40"/>
        <end position="103"/>
    </location>
</feature>
<proteinExistence type="predicted"/>
<keyword evidence="1" id="KW-1133">Transmembrane helix</keyword>
<gene>
    <name evidence="3" type="ORF">GIB67_023637</name>
</gene>
<dbReference type="AlphaFoldDB" id="A0A7J7L528"/>
<dbReference type="InterPro" id="IPR013784">
    <property type="entry name" value="Carb-bd-like_fold"/>
</dbReference>
<dbReference type="GO" id="GO:2001070">
    <property type="term" value="F:starch binding"/>
    <property type="evidence" value="ECO:0007669"/>
    <property type="project" value="InterPro"/>
</dbReference>
<dbReference type="InterPro" id="IPR013783">
    <property type="entry name" value="Ig-like_fold"/>
</dbReference>
<feature type="non-terminal residue" evidence="3">
    <location>
        <position position="103"/>
    </location>
</feature>
<protein>
    <recommendedName>
        <fullName evidence="2">CBM20 domain-containing protein</fullName>
    </recommendedName>
</protein>
<dbReference type="OrthoDB" id="6123450at2759"/>
<dbReference type="EMBL" id="JACGCM010002630">
    <property type="protein sequence ID" value="KAF6137703.1"/>
    <property type="molecule type" value="Genomic_DNA"/>
</dbReference>
<dbReference type="PANTHER" id="PTHR32518:SF3">
    <property type="entry name" value="4-ALPHA-GLUCANOTRANSFERASE"/>
    <property type="match status" value="1"/>
</dbReference>
<evidence type="ECO:0000259" key="2">
    <source>
        <dbReference type="PROSITE" id="PS51166"/>
    </source>
</evidence>
<dbReference type="SUPFAM" id="SSF49452">
    <property type="entry name" value="Starch-binding domain-like"/>
    <property type="match status" value="1"/>
</dbReference>
<reference evidence="3 4" key="1">
    <citation type="journal article" date="2020" name="IScience">
        <title>Genome Sequencing of the Endangered Kingdonia uniflora (Circaeasteraceae, Ranunculales) Reveals Potential Mechanisms of Evolutionary Specialization.</title>
        <authorList>
            <person name="Sun Y."/>
            <person name="Deng T."/>
            <person name="Zhang A."/>
            <person name="Moore M.J."/>
            <person name="Landis J.B."/>
            <person name="Lin N."/>
            <person name="Zhang H."/>
            <person name="Zhang X."/>
            <person name="Huang J."/>
            <person name="Zhang X."/>
            <person name="Sun H."/>
            <person name="Wang H."/>
        </authorList>
    </citation>
    <scope>NUCLEOTIDE SEQUENCE [LARGE SCALE GENOMIC DNA]</scope>
    <source>
        <strain evidence="3">TB1705</strain>
        <tissue evidence="3">Leaf</tissue>
    </source>
</reference>
<dbReference type="Proteomes" id="UP000541444">
    <property type="component" value="Unassembled WGS sequence"/>
</dbReference>
<dbReference type="PANTHER" id="PTHR32518">
    <property type="match status" value="1"/>
</dbReference>
<keyword evidence="1" id="KW-0812">Transmembrane</keyword>
<feature type="transmembrane region" description="Helical" evidence="1">
    <location>
        <begin position="6"/>
        <end position="28"/>
    </location>
</feature>
<dbReference type="InterPro" id="IPR002044">
    <property type="entry name" value="CBM20"/>
</dbReference>
<evidence type="ECO:0000313" key="3">
    <source>
        <dbReference type="EMBL" id="KAF6137703.1"/>
    </source>
</evidence>
<evidence type="ECO:0000313" key="4">
    <source>
        <dbReference type="Proteomes" id="UP000541444"/>
    </source>
</evidence>
<evidence type="ECO:0000256" key="1">
    <source>
        <dbReference type="SAM" id="Phobius"/>
    </source>
</evidence>
<comment type="caution">
    <text evidence="3">The sequence shown here is derived from an EMBL/GenBank/DDBJ whole genome shotgun (WGS) entry which is preliminary data.</text>
</comment>
<name>A0A7J7L528_9MAGN</name>
<dbReference type="Pfam" id="PF00686">
    <property type="entry name" value="CBM_20"/>
    <property type="match status" value="1"/>
</dbReference>
<dbReference type="Gene3D" id="2.60.40.10">
    <property type="entry name" value="Immunoglobulins"/>
    <property type="match status" value="1"/>
</dbReference>
<sequence>MQKSAIFNLGYMSFKFCLILIDLIWVVFDLQKMVNLGLVYGKNKLSTASLSFRLPYFTNWGERILVCGSEPVVGSWNVKQSVLLSPSHEGYELIWSGAVTVTI</sequence>